<proteinExistence type="predicted"/>
<evidence type="ECO:0000259" key="1">
    <source>
        <dbReference type="Pfam" id="PF01656"/>
    </source>
</evidence>
<dbReference type="InterPro" id="IPR027417">
    <property type="entry name" value="P-loop_NTPase"/>
</dbReference>
<dbReference type="AlphaFoldDB" id="A0A367X273"/>
<evidence type="ECO:0000313" key="2">
    <source>
        <dbReference type="EMBL" id="RCK47763.1"/>
    </source>
</evidence>
<feature type="domain" description="CobQ/CobB/MinD/ParA nucleotide binding" evidence="1">
    <location>
        <begin position="9"/>
        <end position="142"/>
    </location>
</feature>
<evidence type="ECO:0000313" key="3">
    <source>
        <dbReference type="Proteomes" id="UP000252255"/>
    </source>
</evidence>
<name>A0A367X273_9PROT</name>
<dbReference type="OrthoDB" id="69313at2"/>
<organism evidence="2 3">
    <name type="scientific">Thalassospira profundimaris</name>
    <dbReference type="NCBI Taxonomy" id="502049"/>
    <lineage>
        <taxon>Bacteria</taxon>
        <taxon>Pseudomonadati</taxon>
        <taxon>Pseudomonadota</taxon>
        <taxon>Alphaproteobacteria</taxon>
        <taxon>Rhodospirillales</taxon>
        <taxon>Thalassospiraceae</taxon>
        <taxon>Thalassospira</taxon>
    </lineage>
</organism>
<dbReference type="SUPFAM" id="SSF52540">
    <property type="entry name" value="P-loop containing nucleoside triphosphate hydrolases"/>
    <property type="match status" value="1"/>
</dbReference>
<dbReference type="RefSeq" id="WP_063089297.1">
    <property type="nucleotide sequence ID" value="NZ_JPWI01000002.1"/>
</dbReference>
<dbReference type="InterPro" id="IPR002586">
    <property type="entry name" value="CobQ/CobB/MinD/ParA_Nub-bd_dom"/>
</dbReference>
<protein>
    <submittedName>
        <fullName evidence="2">Conjugal transfer protein TraL</fullName>
    </submittedName>
</protein>
<sequence>MALINITLQGKGGVGKSFVNTLLLQYYLQRGVPVQGFDTDPVNQTLAGFEKLPVKITKLADRDDEVNPRYFDTLIEDLVALPKDGVAVIDNGSSSFLPLLSYLVESQVLEMLTDAGHSVRLQSVITGGQPMMDTITGLDRVLRSIPDIPAIVWLNPYSGQIEHRDPGSAPKGFEDFKIYKNHKDRIYSLIQIPPVRQSTFGEDIKAMMAARLTFDEAIASETFNIMARQRLKTTWGTLFNIMEEAML</sequence>
<dbReference type="Pfam" id="PF01656">
    <property type="entry name" value="CbiA"/>
    <property type="match status" value="1"/>
</dbReference>
<accession>A0A367X273</accession>
<gene>
    <name evidence="2" type="ORF">TH30_04710</name>
</gene>
<comment type="caution">
    <text evidence="2">The sequence shown here is derived from an EMBL/GenBank/DDBJ whole genome shotgun (WGS) entry which is preliminary data.</text>
</comment>
<reference evidence="2 3" key="1">
    <citation type="submission" date="2014-07" db="EMBL/GenBank/DDBJ databases">
        <title>Draft genome sequence of Thalassospira profundimaris PR54-5.</title>
        <authorList>
            <person name="Lai Q."/>
            <person name="Shao Z."/>
        </authorList>
    </citation>
    <scope>NUCLEOTIDE SEQUENCE [LARGE SCALE GENOMIC DNA]</scope>
    <source>
        <strain evidence="2 3">PR54-5</strain>
    </source>
</reference>
<dbReference type="Proteomes" id="UP000252255">
    <property type="component" value="Unassembled WGS sequence"/>
</dbReference>
<dbReference type="EMBL" id="JPWI01000002">
    <property type="protein sequence ID" value="RCK47763.1"/>
    <property type="molecule type" value="Genomic_DNA"/>
</dbReference>